<name>A0A8C4Q5Z6_EPTBU</name>
<dbReference type="Proteomes" id="UP000694388">
    <property type="component" value="Unplaced"/>
</dbReference>
<dbReference type="InterPro" id="IPR014767">
    <property type="entry name" value="DAD_dom"/>
</dbReference>
<dbReference type="SMART" id="SM00498">
    <property type="entry name" value="FH2"/>
    <property type="match status" value="1"/>
</dbReference>
<dbReference type="Ensembl" id="ENSEBUT00000011031.1">
    <property type="protein sequence ID" value="ENSEBUP00000010483.1"/>
    <property type="gene ID" value="ENSEBUG00000006712.1"/>
</dbReference>
<evidence type="ECO:0000313" key="6">
    <source>
        <dbReference type="Proteomes" id="UP000694388"/>
    </source>
</evidence>
<feature type="compositionally biased region" description="Pro residues" evidence="2">
    <location>
        <begin position="170"/>
        <end position="190"/>
    </location>
</feature>
<dbReference type="Gene3D" id="1.20.58.2220">
    <property type="entry name" value="Formin, FH2 domain"/>
    <property type="match status" value="1"/>
</dbReference>
<dbReference type="GO" id="GO:0090263">
    <property type="term" value="P:positive regulation of canonical Wnt signaling pathway"/>
    <property type="evidence" value="ECO:0007669"/>
    <property type="project" value="TreeGrafter"/>
</dbReference>
<feature type="region of interest" description="Disordered" evidence="2">
    <location>
        <begin position="130"/>
        <end position="192"/>
    </location>
</feature>
<feature type="region of interest" description="Disordered" evidence="2">
    <location>
        <begin position="609"/>
        <end position="630"/>
    </location>
</feature>
<evidence type="ECO:0000259" key="3">
    <source>
        <dbReference type="PROSITE" id="PS51231"/>
    </source>
</evidence>
<keyword evidence="1" id="KW-0175">Coiled coil</keyword>
<dbReference type="GO" id="GO:2000050">
    <property type="term" value="P:regulation of non-canonical Wnt signaling pathway"/>
    <property type="evidence" value="ECO:0007669"/>
    <property type="project" value="TreeGrafter"/>
</dbReference>
<reference evidence="5" key="1">
    <citation type="submission" date="2025-08" db="UniProtKB">
        <authorList>
            <consortium name="Ensembl"/>
        </authorList>
    </citation>
    <scope>IDENTIFICATION</scope>
</reference>
<dbReference type="PANTHER" id="PTHR45725:SF7">
    <property type="entry name" value="DISHEVELED-ASSOCIATED ACTIVATOR OF MORPHOGENESIS 2"/>
    <property type="match status" value="1"/>
</dbReference>
<protein>
    <recommendedName>
        <fullName evidence="7">Disheveled-associated activator of morphogenesis 1</fullName>
    </recommendedName>
</protein>
<accession>A0A8C4Q5Z6</accession>
<dbReference type="AlphaFoldDB" id="A0A8C4Q5Z6"/>
<feature type="compositionally biased region" description="Low complexity" evidence="2">
    <location>
        <begin position="132"/>
        <end position="144"/>
    </location>
</feature>
<reference evidence="5" key="2">
    <citation type="submission" date="2025-09" db="UniProtKB">
        <authorList>
            <consortium name="Ensembl"/>
        </authorList>
    </citation>
    <scope>IDENTIFICATION</scope>
</reference>
<dbReference type="InterPro" id="IPR051425">
    <property type="entry name" value="Formin_Homology"/>
</dbReference>
<feature type="compositionally biased region" description="Basic and acidic residues" evidence="2">
    <location>
        <begin position="673"/>
        <end position="683"/>
    </location>
</feature>
<evidence type="ECO:0008006" key="7">
    <source>
        <dbReference type="Google" id="ProtNLM"/>
    </source>
</evidence>
<feature type="region of interest" description="Disordered" evidence="2">
    <location>
        <begin position="661"/>
        <end position="683"/>
    </location>
</feature>
<proteinExistence type="predicted"/>
<dbReference type="PANTHER" id="PTHR45725">
    <property type="entry name" value="FORMIN HOMOLOGY 2 FAMILY MEMBER"/>
    <property type="match status" value="1"/>
</dbReference>
<evidence type="ECO:0000313" key="5">
    <source>
        <dbReference type="Ensembl" id="ENSEBUP00000010483.1"/>
    </source>
</evidence>
<dbReference type="InterPro" id="IPR015425">
    <property type="entry name" value="FH2_Formin"/>
</dbReference>
<dbReference type="GO" id="GO:0048715">
    <property type="term" value="P:negative regulation of oligodendrocyte differentiation"/>
    <property type="evidence" value="ECO:0007669"/>
    <property type="project" value="TreeGrafter"/>
</dbReference>
<dbReference type="InterPro" id="IPR042201">
    <property type="entry name" value="FH2_Formin_sf"/>
</dbReference>
<organism evidence="5 6">
    <name type="scientific">Eptatretus burgeri</name>
    <name type="common">Inshore hagfish</name>
    <dbReference type="NCBI Taxonomy" id="7764"/>
    <lineage>
        <taxon>Eukaryota</taxon>
        <taxon>Metazoa</taxon>
        <taxon>Chordata</taxon>
        <taxon>Craniata</taxon>
        <taxon>Vertebrata</taxon>
        <taxon>Cyclostomata</taxon>
        <taxon>Myxini</taxon>
        <taxon>Myxiniformes</taxon>
        <taxon>Myxinidae</taxon>
        <taxon>Eptatretinae</taxon>
        <taxon>Eptatretus</taxon>
    </lineage>
</organism>
<keyword evidence="6" id="KW-1185">Reference proteome</keyword>
<evidence type="ECO:0000259" key="4">
    <source>
        <dbReference type="PROSITE" id="PS51444"/>
    </source>
</evidence>
<feature type="domain" description="DAD" evidence="3">
    <location>
        <begin position="631"/>
        <end position="663"/>
    </location>
</feature>
<evidence type="ECO:0000256" key="1">
    <source>
        <dbReference type="SAM" id="Coils"/>
    </source>
</evidence>
<evidence type="ECO:0000256" key="2">
    <source>
        <dbReference type="SAM" id="MobiDB-lite"/>
    </source>
</evidence>
<feature type="coiled-coil region" evidence="1">
    <location>
        <begin position="50"/>
        <end position="126"/>
    </location>
</feature>
<dbReference type="PROSITE" id="PS51444">
    <property type="entry name" value="FH2"/>
    <property type="match status" value="1"/>
</dbReference>
<feature type="domain" description="FH2" evidence="4">
    <location>
        <begin position="202"/>
        <end position="612"/>
    </location>
</feature>
<dbReference type="FunFam" id="1.20.58.2220:FF:000002">
    <property type="entry name" value="Dishevelled associated activator of morphogenesis 1"/>
    <property type="match status" value="1"/>
</dbReference>
<dbReference type="SUPFAM" id="SSF101447">
    <property type="entry name" value="Formin homology 2 domain (FH2 domain)"/>
    <property type="match status" value="1"/>
</dbReference>
<dbReference type="Pfam" id="PF02181">
    <property type="entry name" value="FH2"/>
    <property type="match status" value="1"/>
</dbReference>
<sequence length="683" mass="77504">MPSSLRAAFATRDAAKKYNSTTQCIWFGEFGFNELEGASAVNPLVNESEVKKWKEEAENMRKERVELQGRLERRERECEAKAHERDATMQALSGMKEKLQREVAERHNAETSAAELQARLDDYLAKGGSIGGPPILSSPLSEGGQPPTRPVVSSGFPPPHLPLQSLSGGAPPPPPPPPPLLAPPGAPPPLCGIMGASATMKQKNIPKPSHPLKSFNWSKLSENKIPGTVWSEIDDLNAFKLLDLEELENTFSAYQRQQEPMFHTSSLRKKETGSVEDLTDGSNRRAKEFSVIDGRRAQNCVILLSKLKLSNEEIKTAIMQMDEQEEISKDMLEQMLKFVPEKSDIDLLEEHTHEFERMARADCFLYEMSRIPHYQQRLQALYFKKKFTERVLECKPKVEAVLTASREVLKSSRLRHLLEVILAFGNYMNKGQRGNAFGFRLSSLNKIADTKSSLDRNQTLLHYLILVLDKSFPDVKKIREDLQNVPAAAKVNMPDLEKEMNTIRGGLKEIEKELEFQQNRDHQPGDKFVSSMSDFITVAGFSFSELEELLTEAKKQFAVMVRKLGEEIRSTPDELFGTLDTFLQAFSEAQKENEALRRRREEEERRARMEAQLREQREREREARRVRAGADADEGGEFDDLVSALRSGEVFDKDLSKIKRSRRRPCSTLPVPGRERPLTKLNI</sequence>
<dbReference type="GeneTree" id="ENSGT00940000157801"/>
<feature type="coiled-coil region" evidence="1">
    <location>
        <begin position="493"/>
        <end position="520"/>
    </location>
</feature>
<dbReference type="PROSITE" id="PS51231">
    <property type="entry name" value="DAD"/>
    <property type="match status" value="1"/>
</dbReference>